<evidence type="ECO:0000259" key="1">
    <source>
        <dbReference type="Pfam" id="PF13456"/>
    </source>
</evidence>
<dbReference type="InterPro" id="IPR036397">
    <property type="entry name" value="RNaseH_sf"/>
</dbReference>
<reference evidence="2 3" key="1">
    <citation type="submission" date="2023-03" db="EMBL/GenBank/DDBJ databases">
        <title>WGS of Gossypium arboreum.</title>
        <authorList>
            <person name="Yu D."/>
        </authorList>
    </citation>
    <scope>NUCLEOTIDE SEQUENCE [LARGE SCALE GENOMIC DNA]</scope>
    <source>
        <tissue evidence="2">Leaf</tissue>
    </source>
</reference>
<accession>A0ABR0NNZ2</accession>
<evidence type="ECO:0000313" key="2">
    <source>
        <dbReference type="EMBL" id="KAK5803054.1"/>
    </source>
</evidence>
<feature type="domain" description="RNase H type-1" evidence="1">
    <location>
        <begin position="42"/>
        <end position="122"/>
    </location>
</feature>
<evidence type="ECO:0000313" key="3">
    <source>
        <dbReference type="Proteomes" id="UP001358586"/>
    </source>
</evidence>
<keyword evidence="3" id="KW-1185">Reference proteome</keyword>
<dbReference type="InterPro" id="IPR012337">
    <property type="entry name" value="RNaseH-like_sf"/>
</dbReference>
<name>A0ABR0NNZ2_GOSAR</name>
<dbReference type="SUPFAM" id="SSF53098">
    <property type="entry name" value="Ribonuclease H-like"/>
    <property type="match status" value="1"/>
</dbReference>
<comment type="caution">
    <text evidence="2">The sequence shown here is derived from an EMBL/GenBank/DDBJ whole genome shotgun (WGS) entry which is preliminary data.</text>
</comment>
<dbReference type="InterPro" id="IPR044730">
    <property type="entry name" value="RNase_H-like_dom_plant"/>
</dbReference>
<gene>
    <name evidence="2" type="ORF">PVK06_030694</name>
</gene>
<dbReference type="PANTHER" id="PTHR47074:SF61">
    <property type="entry name" value="RNASE H TYPE-1 DOMAIN-CONTAINING PROTEIN"/>
    <property type="match status" value="1"/>
</dbReference>
<protein>
    <recommendedName>
        <fullName evidence="1">RNase H type-1 domain-containing protein</fullName>
    </recommendedName>
</protein>
<dbReference type="Gene3D" id="3.30.420.10">
    <property type="entry name" value="Ribonuclease H-like superfamily/Ribonuclease H"/>
    <property type="match status" value="1"/>
</dbReference>
<organism evidence="2 3">
    <name type="scientific">Gossypium arboreum</name>
    <name type="common">Tree cotton</name>
    <name type="synonym">Gossypium nanking</name>
    <dbReference type="NCBI Taxonomy" id="29729"/>
    <lineage>
        <taxon>Eukaryota</taxon>
        <taxon>Viridiplantae</taxon>
        <taxon>Streptophyta</taxon>
        <taxon>Embryophyta</taxon>
        <taxon>Tracheophyta</taxon>
        <taxon>Spermatophyta</taxon>
        <taxon>Magnoliopsida</taxon>
        <taxon>eudicotyledons</taxon>
        <taxon>Gunneridae</taxon>
        <taxon>Pentapetalae</taxon>
        <taxon>rosids</taxon>
        <taxon>malvids</taxon>
        <taxon>Malvales</taxon>
        <taxon>Malvaceae</taxon>
        <taxon>Malvoideae</taxon>
        <taxon>Gossypium</taxon>
    </lineage>
</organism>
<dbReference type="CDD" id="cd06222">
    <property type="entry name" value="RNase_H_like"/>
    <property type="match status" value="1"/>
</dbReference>
<proteinExistence type="predicted"/>
<dbReference type="InterPro" id="IPR002156">
    <property type="entry name" value="RNaseH_domain"/>
</dbReference>
<dbReference type="Pfam" id="PF13456">
    <property type="entry name" value="RVT_3"/>
    <property type="match status" value="1"/>
</dbReference>
<dbReference type="Proteomes" id="UP001358586">
    <property type="component" value="Chromosome 9"/>
</dbReference>
<dbReference type="EMBL" id="JARKNE010000009">
    <property type="protein sequence ID" value="KAK5803054.1"/>
    <property type="molecule type" value="Genomic_DNA"/>
</dbReference>
<sequence>MGFRNLSQFNIALLAKQEVRSLPILYMEEHMVCDVAAFGGFGMAGIVIRDSRSRILVETITVNDNLPSAFVAEAFECLQALRMVADLGFSRVVVECDSLCVINKANLSGVNRSTIGTFIYNIKMEQ</sequence>
<dbReference type="InterPro" id="IPR052929">
    <property type="entry name" value="RNase_H-like_EbsB-rel"/>
</dbReference>
<dbReference type="PANTHER" id="PTHR47074">
    <property type="entry name" value="BNAC02G40300D PROTEIN"/>
    <property type="match status" value="1"/>
</dbReference>